<reference evidence="1 2" key="1">
    <citation type="submission" date="2016-01" db="EMBL/GenBank/DDBJ databases">
        <authorList>
            <person name="Oliw E.H."/>
        </authorList>
    </citation>
    <scope>NUCLEOTIDE SEQUENCE [LARGE SCALE GENOMIC DNA]</scope>
    <source>
        <strain evidence="1 2">MJR7757A</strain>
    </source>
</reference>
<name>A0A133NBT3_CLOPF</name>
<gene>
    <name evidence="1" type="ORF">HMPREF3222_00755</name>
</gene>
<organism evidence="1 2">
    <name type="scientific">Clostridium perfringens</name>
    <dbReference type="NCBI Taxonomy" id="1502"/>
    <lineage>
        <taxon>Bacteria</taxon>
        <taxon>Bacillati</taxon>
        <taxon>Bacillota</taxon>
        <taxon>Clostridia</taxon>
        <taxon>Eubacteriales</taxon>
        <taxon>Clostridiaceae</taxon>
        <taxon>Clostridium</taxon>
    </lineage>
</organism>
<dbReference type="AlphaFoldDB" id="A0A133NBT3"/>
<evidence type="ECO:0000313" key="2">
    <source>
        <dbReference type="Proteomes" id="UP000070646"/>
    </source>
</evidence>
<dbReference type="PATRIC" id="fig|1502.174.peg.760"/>
<comment type="caution">
    <text evidence="1">The sequence shown here is derived from an EMBL/GenBank/DDBJ whole genome shotgun (WGS) entry which is preliminary data.</text>
</comment>
<evidence type="ECO:0000313" key="1">
    <source>
        <dbReference type="EMBL" id="KXA13755.1"/>
    </source>
</evidence>
<dbReference type="Proteomes" id="UP000070646">
    <property type="component" value="Unassembled WGS sequence"/>
</dbReference>
<dbReference type="RefSeq" id="WP_158276378.1">
    <property type="nucleotide sequence ID" value="NZ_JAXAXA010000003.1"/>
</dbReference>
<accession>A0A133NBT3</accession>
<sequence length="53" mass="6282">MQYIIKHHKKIKDFENKYMACLNKMKSLECQKGEMIADYIINGVEKEDDLCLS</sequence>
<dbReference type="EMBL" id="LRPU01000026">
    <property type="protein sequence ID" value="KXA13755.1"/>
    <property type="molecule type" value="Genomic_DNA"/>
</dbReference>
<proteinExistence type="predicted"/>
<protein>
    <submittedName>
        <fullName evidence="1">Uncharacterized protein</fullName>
    </submittedName>
</protein>